<feature type="signal peptide" evidence="1">
    <location>
        <begin position="1"/>
        <end position="23"/>
    </location>
</feature>
<protein>
    <recommendedName>
        <fullName evidence="2">SGNH hydrolase-type esterase domain-containing protein</fullName>
    </recommendedName>
</protein>
<dbReference type="EMBL" id="VUMN01000006">
    <property type="protein sequence ID" value="MSS58062.1"/>
    <property type="molecule type" value="Genomic_DNA"/>
</dbReference>
<dbReference type="Gene3D" id="3.40.50.1110">
    <property type="entry name" value="SGNH hydrolase"/>
    <property type="match status" value="1"/>
</dbReference>
<evidence type="ECO:0000313" key="4">
    <source>
        <dbReference type="Proteomes" id="UP000461880"/>
    </source>
</evidence>
<feature type="chain" id="PRO_5030938057" description="SGNH hydrolase-type esterase domain-containing protein" evidence="1">
    <location>
        <begin position="24"/>
        <end position="258"/>
    </location>
</feature>
<dbReference type="SUPFAM" id="SSF52266">
    <property type="entry name" value="SGNH hydrolase"/>
    <property type="match status" value="1"/>
</dbReference>
<comment type="caution">
    <text evidence="3">The sequence shown here is derived from an EMBL/GenBank/DDBJ whole genome shotgun (WGS) entry which is preliminary data.</text>
</comment>
<evidence type="ECO:0000259" key="2">
    <source>
        <dbReference type="Pfam" id="PF13472"/>
    </source>
</evidence>
<dbReference type="InterPro" id="IPR013830">
    <property type="entry name" value="SGNH_hydro"/>
</dbReference>
<dbReference type="RefSeq" id="WP_154503502.1">
    <property type="nucleotide sequence ID" value="NZ_VUMN01000006.1"/>
</dbReference>
<dbReference type="Proteomes" id="UP000461880">
    <property type="component" value="Unassembled WGS sequence"/>
</dbReference>
<keyword evidence="1" id="KW-0732">Signal</keyword>
<reference evidence="3 4" key="1">
    <citation type="submission" date="2019-08" db="EMBL/GenBank/DDBJ databases">
        <title>In-depth cultivation of the pig gut microbiome towards novel bacterial diversity and tailored functional studies.</title>
        <authorList>
            <person name="Wylensek D."/>
            <person name="Hitch T.C.A."/>
            <person name="Clavel T."/>
        </authorList>
    </citation>
    <scope>NUCLEOTIDE SEQUENCE [LARGE SCALE GENOMIC DNA]</scope>
    <source>
        <strain evidence="3 4">Oil+RF-744-GAM-WT-6</strain>
    </source>
</reference>
<gene>
    <name evidence="3" type="ORF">FYJ51_04000</name>
</gene>
<keyword evidence="4" id="KW-1185">Reference proteome</keyword>
<feature type="domain" description="SGNH hydrolase-type esterase" evidence="2">
    <location>
        <begin position="118"/>
        <end position="236"/>
    </location>
</feature>
<evidence type="ECO:0000313" key="3">
    <source>
        <dbReference type="EMBL" id="MSS58062.1"/>
    </source>
</evidence>
<accession>A0A7X2NR53</accession>
<proteinExistence type="predicted"/>
<sequence length="258" mass="28803">MKKITGMIALALLISGCGSQSTAAVSPESSASSEPAKYACRLVDYYPYSDPVPSSDAADDSYYDSALFAGDSRMGALYLYGTHKNAQVEYVTSLNLFLIGTTEADNHDDGTTLEQILLDTDRSNIYLMFGINEIRNTESYFDNWIDQYQTVVSEILEAHPDASVYVILTYHPDSISGLEEPDLSEHLQWINTRLISLAEKNYIYYLDTDNGLDDENGTIRDEYVADGLHFTPEGAHAFEDYIATHTVRSENYVKEVCD</sequence>
<evidence type="ECO:0000256" key="1">
    <source>
        <dbReference type="SAM" id="SignalP"/>
    </source>
</evidence>
<dbReference type="InterPro" id="IPR036514">
    <property type="entry name" value="SGNH_hydro_sf"/>
</dbReference>
<name>A0A7X2NR53_9FIRM</name>
<dbReference type="AlphaFoldDB" id="A0A7X2NR53"/>
<dbReference type="PROSITE" id="PS51257">
    <property type="entry name" value="PROKAR_LIPOPROTEIN"/>
    <property type="match status" value="1"/>
</dbReference>
<organism evidence="3 4">
    <name type="scientific">Stecheria intestinalis</name>
    <dbReference type="NCBI Taxonomy" id="2606630"/>
    <lineage>
        <taxon>Bacteria</taxon>
        <taxon>Bacillati</taxon>
        <taxon>Bacillota</taxon>
        <taxon>Erysipelotrichia</taxon>
        <taxon>Erysipelotrichales</taxon>
        <taxon>Erysipelotrichaceae</taxon>
        <taxon>Stecheria</taxon>
    </lineage>
</organism>
<dbReference type="Pfam" id="PF13472">
    <property type="entry name" value="Lipase_GDSL_2"/>
    <property type="match status" value="1"/>
</dbReference>